<dbReference type="SMART" id="SM00382">
    <property type="entry name" value="AAA"/>
    <property type="match status" value="1"/>
</dbReference>
<proteinExistence type="predicted"/>
<dbReference type="InterPro" id="IPR011990">
    <property type="entry name" value="TPR-like_helical_dom_sf"/>
</dbReference>
<dbReference type="InterPro" id="IPR041617">
    <property type="entry name" value="TPR_MalT"/>
</dbReference>
<dbReference type="EMBL" id="JACHGW010000002">
    <property type="protein sequence ID" value="MBB6050015.1"/>
    <property type="molecule type" value="Genomic_DNA"/>
</dbReference>
<dbReference type="PANTHER" id="PTHR47691:SF3">
    <property type="entry name" value="HTH-TYPE TRANSCRIPTIONAL REGULATOR RV0890C-RELATED"/>
    <property type="match status" value="1"/>
</dbReference>
<dbReference type="SMART" id="SM00028">
    <property type="entry name" value="TPR"/>
    <property type="match status" value="4"/>
</dbReference>
<evidence type="ECO:0000259" key="3">
    <source>
        <dbReference type="SMART" id="SM01043"/>
    </source>
</evidence>
<evidence type="ECO:0000313" key="5">
    <source>
        <dbReference type="Proteomes" id="UP000520814"/>
    </source>
</evidence>
<protein>
    <submittedName>
        <fullName evidence="4">Putative ATPase</fullName>
    </submittedName>
</protein>
<dbReference type="InterPro" id="IPR049945">
    <property type="entry name" value="AAA_22"/>
</dbReference>
<dbReference type="Pfam" id="PF03704">
    <property type="entry name" value="BTAD"/>
    <property type="match status" value="1"/>
</dbReference>
<dbReference type="SUPFAM" id="SSF46894">
    <property type="entry name" value="C-terminal effector domain of the bipartite response regulators"/>
    <property type="match status" value="1"/>
</dbReference>
<dbReference type="Gene3D" id="3.40.50.300">
    <property type="entry name" value="P-loop containing nucleotide triphosphate hydrolases"/>
    <property type="match status" value="1"/>
</dbReference>
<dbReference type="InterPro" id="IPR036388">
    <property type="entry name" value="WH-like_DNA-bd_sf"/>
</dbReference>
<dbReference type="InterPro" id="IPR005158">
    <property type="entry name" value="BTAD"/>
</dbReference>
<dbReference type="SMART" id="SM01043">
    <property type="entry name" value="BTAD"/>
    <property type="match status" value="1"/>
</dbReference>
<name>A0A7W9SNR7_ARMRO</name>
<gene>
    <name evidence="4" type="ORF">HNQ39_001806</name>
</gene>
<evidence type="ECO:0000256" key="1">
    <source>
        <dbReference type="SAM" id="MobiDB-lite"/>
    </source>
</evidence>
<dbReference type="Proteomes" id="UP000520814">
    <property type="component" value="Unassembled WGS sequence"/>
</dbReference>
<dbReference type="InterPro" id="IPR016032">
    <property type="entry name" value="Sig_transdc_resp-reg_C-effctor"/>
</dbReference>
<dbReference type="InterPro" id="IPR003593">
    <property type="entry name" value="AAA+_ATPase"/>
</dbReference>
<dbReference type="InterPro" id="IPR019734">
    <property type="entry name" value="TPR_rpt"/>
</dbReference>
<accession>A0A7W9SNR7</accession>
<dbReference type="RefSeq" id="WP_184194161.1">
    <property type="nucleotide sequence ID" value="NZ_JACHGW010000002.1"/>
</dbReference>
<dbReference type="Gene3D" id="1.10.10.10">
    <property type="entry name" value="Winged helix-like DNA-binding domain superfamily/Winged helix DNA-binding domain"/>
    <property type="match status" value="1"/>
</dbReference>
<dbReference type="GO" id="GO:0003677">
    <property type="term" value="F:DNA binding"/>
    <property type="evidence" value="ECO:0007669"/>
    <property type="project" value="InterPro"/>
</dbReference>
<dbReference type="GO" id="GO:0006355">
    <property type="term" value="P:regulation of DNA-templated transcription"/>
    <property type="evidence" value="ECO:0007669"/>
    <property type="project" value="InterPro"/>
</dbReference>
<dbReference type="AlphaFoldDB" id="A0A7W9SNR7"/>
<dbReference type="InterPro" id="IPR027417">
    <property type="entry name" value="P-loop_NTPase"/>
</dbReference>
<dbReference type="SUPFAM" id="SSF48452">
    <property type="entry name" value="TPR-like"/>
    <property type="match status" value="3"/>
</dbReference>
<sequence length="1041" mass="116205">MSASLPKLRVDLLGKLRLSAGTRATTRFETRRTALLLARLALPPLREWPREELIELLWPDEDPGVTRTRFRQTLASLRRALDEVGTSEEEVLRASRASVGLEVEQVMSDVVELESCLRRASVNPELRREALDRALELYDHHLLPGFYETWVLSERDRLEDRLRSALLSLAASLATSEPEAALAYARAAVALNPLSEVAQEQLLKLLVQIGRPADAARHWKDLERLFWKELRTQPPSSLKAALEAPVARTVTSAPLEPAQEPSAATPPALTRTLPTPLDRFVGRFAEQERLLTLLSAQGTARLVTLTGPPGVGKTRLALEVGHRLESTSTGLTVLYVSLERVASGEETLQAIYEAMGGQRAQGALLPTLIQRLQLQPQLFLLLDNAEGVAGLTELLQRLLQGVPSLRCLVTSQHTLQVPGEQEVVLEPLALGPDDAALALLLDRARQIRPNLSLTPQNTAELLALCQDLDGLPLALELAAAWLGMLSPEQTRSRLKRDQRLLVRRSSEAGARHSSLHAALEESIKRLTGAQQAILMRLAVFRGGWTLEAAEQVCEDLSPVVLMDLEALRTASLISAYTQPDGELRFKMLETVRTYAQQRQTPEGLQQAQESHLRYFCRYAEEHYALYESPKQYCYFEGIAQESENLQGALEYAQQSEPLQGARLATAFWRYWDRRGQHDLGVSLMESLLEALPAHEVALQGGVQEALGRILYSQMRYARSLNYHRQAYESYKQAGELSCAAQVQCQAAASQREAHSRPNEDMSALLADCLEGYAYLEHHGTLPQRAVASLHCGTFYTRLGNLEQARRYLEHSLALNRIIGNQRSTFVGLFLLGHAERCCGDLRAAAALEREALIMVQQIGDDFAVATVLWNLCGIYLKLNDLEEAETCVREGLTLTRQLGMRSRETVFLVGMGLVYTARDQVELAREWLRQGLQQADATDDVSELLNCANQLVRLVLKEALVEPLPHRQRLTAHLWGSLQRLEQVLQPEQSYDFDEPLENALEPIKSALGPLDFARERDRALHYDRGAALQVFLLYPENIAP</sequence>
<dbReference type="Pfam" id="PF13401">
    <property type="entry name" value="AAA_22"/>
    <property type="match status" value="1"/>
</dbReference>
<dbReference type="Gene3D" id="1.25.40.10">
    <property type="entry name" value="Tetratricopeptide repeat domain"/>
    <property type="match status" value="2"/>
</dbReference>
<feature type="domain" description="Bacterial transcriptional activator" evidence="3">
    <location>
        <begin position="108"/>
        <end position="246"/>
    </location>
</feature>
<comment type="caution">
    <text evidence="4">The sequence shown here is derived from an EMBL/GenBank/DDBJ whole genome shotgun (WGS) entry which is preliminary data.</text>
</comment>
<dbReference type="Pfam" id="PF17874">
    <property type="entry name" value="TPR_MalT"/>
    <property type="match status" value="1"/>
</dbReference>
<evidence type="ECO:0000313" key="4">
    <source>
        <dbReference type="EMBL" id="MBB6050015.1"/>
    </source>
</evidence>
<dbReference type="Pfam" id="PF25872">
    <property type="entry name" value="HTH_77"/>
    <property type="match status" value="1"/>
</dbReference>
<dbReference type="GO" id="GO:0016887">
    <property type="term" value="F:ATP hydrolysis activity"/>
    <property type="evidence" value="ECO:0007669"/>
    <property type="project" value="InterPro"/>
</dbReference>
<reference evidence="4 5" key="1">
    <citation type="submission" date="2020-08" db="EMBL/GenBank/DDBJ databases">
        <title>Genomic Encyclopedia of Type Strains, Phase IV (KMG-IV): sequencing the most valuable type-strain genomes for metagenomic binning, comparative biology and taxonomic classification.</title>
        <authorList>
            <person name="Goeker M."/>
        </authorList>
    </citation>
    <scope>NUCLEOTIDE SEQUENCE [LARGE SCALE GENOMIC DNA]</scope>
    <source>
        <strain evidence="4 5">DSM 23562</strain>
    </source>
</reference>
<organism evidence="4 5">
    <name type="scientific">Armatimonas rosea</name>
    <dbReference type="NCBI Taxonomy" id="685828"/>
    <lineage>
        <taxon>Bacteria</taxon>
        <taxon>Bacillati</taxon>
        <taxon>Armatimonadota</taxon>
        <taxon>Armatimonadia</taxon>
        <taxon>Armatimonadales</taxon>
        <taxon>Armatimonadaceae</taxon>
        <taxon>Armatimonas</taxon>
    </lineage>
</organism>
<feature type="region of interest" description="Disordered" evidence="1">
    <location>
        <begin position="252"/>
        <end position="271"/>
    </location>
</feature>
<dbReference type="SUPFAM" id="SSF52540">
    <property type="entry name" value="P-loop containing nucleoside triphosphate hydrolases"/>
    <property type="match status" value="1"/>
</dbReference>
<dbReference type="InterPro" id="IPR058852">
    <property type="entry name" value="HTH_77"/>
</dbReference>
<feature type="domain" description="AAA+ ATPase" evidence="2">
    <location>
        <begin position="299"/>
        <end position="451"/>
    </location>
</feature>
<keyword evidence="5" id="KW-1185">Reference proteome</keyword>
<dbReference type="PANTHER" id="PTHR47691">
    <property type="entry name" value="REGULATOR-RELATED"/>
    <property type="match status" value="1"/>
</dbReference>
<evidence type="ECO:0000259" key="2">
    <source>
        <dbReference type="SMART" id="SM00382"/>
    </source>
</evidence>